<sequence length="393" mass="42273">MCKLPASMTAPAVHAVYVGSVSEAVDPETSGLLDGLTGDARAERAELIVWLLDQGITAEEIRASFAPMLLPARRIIGDDGTYLSARQISERTGLDIDQLTRFQRASGLPYVEDPDAQVFMRPDGDTAVHIKRFLDLGIDPDQMLTVVRVLAEGLSHAAEVMRYAALSATLHPGSSELEMAKGVQEFVRSAGPLLGPMIQDMLMLQLRHAMETEAVNSNERAAGAPLPGARSVAIAFADLVGFTRLGEEVPPEQLEQLANRLAEAARDLAVPPVRFIKTIGDAVMLVSTDTAALLDAMLTLVAVIDSDEALPELRAGLSYGPAVSRAGDWFGSPVNLASRVTSVARPGSVLLSESAREQIGIDEHFRWSFAKARRLKGITGEVRLFRARRAGTE</sequence>
<dbReference type="KEGG" id="msar:MSAR_28830"/>
<dbReference type="InterPro" id="IPR001054">
    <property type="entry name" value="A/G_cyclase"/>
</dbReference>
<gene>
    <name evidence="3" type="ORF">MSAR_28830</name>
</gene>
<protein>
    <submittedName>
        <fullName evidence="3">Adenylate/guanylate cyclase domain-containing protein</fullName>
    </submittedName>
</protein>
<dbReference type="PROSITE" id="PS50125">
    <property type="entry name" value="GUANYLATE_CYCLASE_2"/>
    <property type="match status" value="1"/>
</dbReference>
<dbReference type="GO" id="GO:0004016">
    <property type="term" value="F:adenylate cyclase activity"/>
    <property type="evidence" value="ECO:0007669"/>
    <property type="project" value="UniProtKB-ARBA"/>
</dbReference>
<dbReference type="Pfam" id="PF16701">
    <property type="entry name" value="Ad_Cy_reg"/>
    <property type="match status" value="1"/>
</dbReference>
<dbReference type="SUPFAM" id="SSF55073">
    <property type="entry name" value="Nucleotide cyclase"/>
    <property type="match status" value="1"/>
</dbReference>
<accession>A0A7I7SRV7</accession>
<name>A0A7I7SRV7_9MYCO</name>
<keyword evidence="4" id="KW-1185">Reference proteome</keyword>
<feature type="domain" description="Guanylate cyclase" evidence="2">
    <location>
        <begin position="233"/>
        <end position="341"/>
    </location>
</feature>
<dbReference type="PANTHER" id="PTHR43081:SF19">
    <property type="entry name" value="PH-SENSITIVE ADENYLATE CYCLASE RV1264"/>
    <property type="match status" value="1"/>
</dbReference>
<dbReference type="CDD" id="cd07302">
    <property type="entry name" value="CHD"/>
    <property type="match status" value="1"/>
</dbReference>
<evidence type="ECO:0000313" key="4">
    <source>
        <dbReference type="Proteomes" id="UP000466445"/>
    </source>
</evidence>
<evidence type="ECO:0000313" key="3">
    <source>
        <dbReference type="EMBL" id="BBY59747.1"/>
    </source>
</evidence>
<reference evidence="3 4" key="1">
    <citation type="journal article" date="2019" name="Emerg. Microbes Infect.">
        <title>Comprehensive subspecies identification of 175 nontuberculous mycobacteria species based on 7547 genomic profiles.</title>
        <authorList>
            <person name="Matsumoto Y."/>
            <person name="Kinjo T."/>
            <person name="Motooka D."/>
            <person name="Nabeya D."/>
            <person name="Jung N."/>
            <person name="Uechi K."/>
            <person name="Horii T."/>
            <person name="Iida T."/>
            <person name="Fujita J."/>
            <person name="Nakamura S."/>
        </authorList>
    </citation>
    <scope>NUCLEOTIDE SEQUENCE [LARGE SCALE GENOMIC DNA]</scope>
    <source>
        <strain evidence="3 4">JCM 30395</strain>
    </source>
</reference>
<dbReference type="GO" id="GO:0006171">
    <property type="term" value="P:cAMP biosynthetic process"/>
    <property type="evidence" value="ECO:0007669"/>
    <property type="project" value="TreeGrafter"/>
</dbReference>
<dbReference type="InterPro" id="IPR032026">
    <property type="entry name" value="Ad_Cy_reg"/>
</dbReference>
<evidence type="ECO:0000259" key="2">
    <source>
        <dbReference type="PROSITE" id="PS50125"/>
    </source>
</evidence>
<dbReference type="AlphaFoldDB" id="A0A7I7SRV7"/>
<dbReference type="InterPro" id="IPR029787">
    <property type="entry name" value="Nucleotide_cyclase"/>
</dbReference>
<dbReference type="Proteomes" id="UP000466445">
    <property type="component" value="Chromosome"/>
</dbReference>
<dbReference type="Gene3D" id="3.30.70.1230">
    <property type="entry name" value="Nucleotide cyclase"/>
    <property type="match status" value="1"/>
</dbReference>
<dbReference type="GO" id="GO:0035556">
    <property type="term" value="P:intracellular signal transduction"/>
    <property type="evidence" value="ECO:0007669"/>
    <property type="project" value="InterPro"/>
</dbReference>
<dbReference type="InterPro" id="IPR050697">
    <property type="entry name" value="Adenylyl/Guanylyl_Cyclase_3/4"/>
</dbReference>
<organism evidence="3 4">
    <name type="scientific">Mycolicibacterium sarraceniae</name>
    <dbReference type="NCBI Taxonomy" id="1534348"/>
    <lineage>
        <taxon>Bacteria</taxon>
        <taxon>Bacillati</taxon>
        <taxon>Actinomycetota</taxon>
        <taxon>Actinomycetes</taxon>
        <taxon>Mycobacteriales</taxon>
        <taxon>Mycobacteriaceae</taxon>
        <taxon>Mycolicibacterium</taxon>
    </lineage>
</organism>
<dbReference type="EMBL" id="AP022595">
    <property type="protein sequence ID" value="BBY59747.1"/>
    <property type="molecule type" value="Genomic_DNA"/>
</dbReference>
<proteinExistence type="inferred from homology"/>
<dbReference type="Pfam" id="PF00211">
    <property type="entry name" value="Guanylate_cyc"/>
    <property type="match status" value="1"/>
</dbReference>
<dbReference type="SMART" id="SM00044">
    <property type="entry name" value="CYCc"/>
    <property type="match status" value="1"/>
</dbReference>
<evidence type="ECO:0000256" key="1">
    <source>
        <dbReference type="ARBA" id="ARBA00005381"/>
    </source>
</evidence>
<comment type="similarity">
    <text evidence="1">Belongs to the adenylyl cyclase class-3 family.</text>
</comment>
<dbReference type="PANTHER" id="PTHR43081">
    <property type="entry name" value="ADENYLATE CYCLASE, TERMINAL-DIFFERENTIATION SPECIFIC-RELATED"/>
    <property type="match status" value="1"/>
</dbReference>